<dbReference type="EMBL" id="SDRB02008758">
    <property type="protein sequence ID" value="THG09099.1"/>
    <property type="molecule type" value="Genomic_DNA"/>
</dbReference>
<dbReference type="AlphaFoldDB" id="A0A4S4E036"/>
<dbReference type="PANTHER" id="PTHR36482:SF5">
    <property type="entry name" value="23 KDA JASMONATE-INDUCED PROTEIN-LIKE"/>
    <property type="match status" value="1"/>
</dbReference>
<evidence type="ECO:0000313" key="1">
    <source>
        <dbReference type="EMBL" id="THG09099.1"/>
    </source>
</evidence>
<proteinExistence type="predicted"/>
<dbReference type="Proteomes" id="UP000306102">
    <property type="component" value="Unassembled WGS sequence"/>
</dbReference>
<protein>
    <submittedName>
        <fullName evidence="1">Uncharacterized protein</fullName>
    </submittedName>
</protein>
<gene>
    <name evidence="1" type="ORF">TEA_014879</name>
</gene>
<dbReference type="STRING" id="542762.A0A4S4E036"/>
<organism evidence="1 2">
    <name type="scientific">Camellia sinensis var. sinensis</name>
    <name type="common">China tea</name>
    <dbReference type="NCBI Taxonomy" id="542762"/>
    <lineage>
        <taxon>Eukaryota</taxon>
        <taxon>Viridiplantae</taxon>
        <taxon>Streptophyta</taxon>
        <taxon>Embryophyta</taxon>
        <taxon>Tracheophyta</taxon>
        <taxon>Spermatophyta</taxon>
        <taxon>Magnoliopsida</taxon>
        <taxon>eudicotyledons</taxon>
        <taxon>Gunneridae</taxon>
        <taxon>Pentapetalae</taxon>
        <taxon>asterids</taxon>
        <taxon>Ericales</taxon>
        <taxon>Theaceae</taxon>
        <taxon>Camellia</taxon>
    </lineage>
</organism>
<sequence length="223" mass="25020">MAYKVFGNPITEETLKGMPEYANKSIITHVDKAHVAFNMKSTVEAQVREYMENLQKILPGDRVHTFCKIYNATGATVTFYTKRDYAGKLAAGSVYPVKIKNGQCGVFVHEGTKEICTEKCTGECTGSCGAVVYSGRNKDKEVCDWMMSWSNRICDPYNKVYTEIDEHGHYPPNPADPVWFEIHAKLHLSGSTSKYIWNGCESYMISTRISKSIVSVDALMVVK</sequence>
<comment type="caution">
    <text evidence="1">The sequence shown here is derived from an EMBL/GenBank/DDBJ whole genome shotgun (WGS) entry which is preliminary data.</text>
</comment>
<dbReference type="Pfam" id="PF21230">
    <property type="entry name" value="Nakanori"/>
    <property type="match status" value="1"/>
</dbReference>
<keyword evidence="2" id="KW-1185">Reference proteome</keyword>
<dbReference type="InterPro" id="IPR053085">
    <property type="entry name" value="Jasmonate-induced_protein"/>
</dbReference>
<name>A0A4S4E036_CAMSN</name>
<dbReference type="PANTHER" id="PTHR36482">
    <property type="entry name" value="OSJNBA0024J22.15 PROTEIN"/>
    <property type="match status" value="1"/>
</dbReference>
<evidence type="ECO:0000313" key="2">
    <source>
        <dbReference type="Proteomes" id="UP000306102"/>
    </source>
</evidence>
<reference evidence="1 2" key="1">
    <citation type="journal article" date="2018" name="Proc. Natl. Acad. Sci. U.S.A.">
        <title>Draft genome sequence of Camellia sinensis var. sinensis provides insights into the evolution of the tea genome and tea quality.</title>
        <authorList>
            <person name="Wei C."/>
            <person name="Yang H."/>
            <person name="Wang S."/>
            <person name="Zhao J."/>
            <person name="Liu C."/>
            <person name="Gao L."/>
            <person name="Xia E."/>
            <person name="Lu Y."/>
            <person name="Tai Y."/>
            <person name="She G."/>
            <person name="Sun J."/>
            <person name="Cao H."/>
            <person name="Tong W."/>
            <person name="Gao Q."/>
            <person name="Li Y."/>
            <person name="Deng W."/>
            <person name="Jiang X."/>
            <person name="Wang W."/>
            <person name="Chen Q."/>
            <person name="Zhang S."/>
            <person name="Li H."/>
            <person name="Wu J."/>
            <person name="Wang P."/>
            <person name="Li P."/>
            <person name="Shi C."/>
            <person name="Zheng F."/>
            <person name="Jian J."/>
            <person name="Huang B."/>
            <person name="Shan D."/>
            <person name="Shi M."/>
            <person name="Fang C."/>
            <person name="Yue Y."/>
            <person name="Li F."/>
            <person name="Li D."/>
            <person name="Wei S."/>
            <person name="Han B."/>
            <person name="Jiang C."/>
            <person name="Yin Y."/>
            <person name="Xia T."/>
            <person name="Zhang Z."/>
            <person name="Bennetzen J.L."/>
            <person name="Zhao S."/>
            <person name="Wan X."/>
        </authorList>
    </citation>
    <scope>NUCLEOTIDE SEQUENCE [LARGE SCALE GENOMIC DNA]</scope>
    <source>
        <strain evidence="2">cv. Shuchazao</strain>
        <tissue evidence="1">Leaf</tissue>
    </source>
</reference>
<dbReference type="InterPro" id="IPR049065">
    <property type="entry name" value="Nakanori"/>
</dbReference>
<accession>A0A4S4E036</accession>